<dbReference type="InterPro" id="IPR045247">
    <property type="entry name" value="Oye-like"/>
</dbReference>
<dbReference type="EMBL" id="JAALLH010000001">
    <property type="protein sequence ID" value="NIY62352.1"/>
    <property type="molecule type" value="Genomic_DNA"/>
</dbReference>
<comment type="caution">
    <text evidence="5">The sequence shown here is derived from an EMBL/GenBank/DDBJ whole genome shotgun (WGS) entry which is preliminary data.</text>
</comment>
<comment type="similarity">
    <text evidence="2">Belongs to the NADH:flavin oxidoreductase/NADH oxidase family.</text>
</comment>
<accession>A0A7X5WWL4</accession>
<comment type="cofactor">
    <cofactor evidence="1">
        <name>FMN</name>
        <dbReference type="ChEBI" id="CHEBI:58210"/>
    </cofactor>
</comment>
<evidence type="ECO:0000256" key="3">
    <source>
        <dbReference type="ARBA" id="ARBA00023002"/>
    </source>
</evidence>
<evidence type="ECO:0000313" key="5">
    <source>
        <dbReference type="EMBL" id="NIY62352.1"/>
    </source>
</evidence>
<keyword evidence="3" id="KW-0560">Oxidoreductase</keyword>
<name>A0A7X5WWL4_STRMQ</name>
<dbReference type="GO" id="GO:0010181">
    <property type="term" value="F:FMN binding"/>
    <property type="evidence" value="ECO:0007669"/>
    <property type="project" value="InterPro"/>
</dbReference>
<dbReference type="GO" id="GO:0005829">
    <property type="term" value="C:cytosol"/>
    <property type="evidence" value="ECO:0007669"/>
    <property type="project" value="TreeGrafter"/>
</dbReference>
<protein>
    <submittedName>
        <fullName evidence="5">NADH:flavin oxidoreductase</fullName>
    </submittedName>
</protein>
<dbReference type="Proteomes" id="UP000536624">
    <property type="component" value="Unassembled WGS sequence"/>
</dbReference>
<organism evidence="5 6">
    <name type="scientific">Streptomyces malaysiensis</name>
    <dbReference type="NCBI Taxonomy" id="92644"/>
    <lineage>
        <taxon>Bacteria</taxon>
        <taxon>Bacillati</taxon>
        <taxon>Actinomycetota</taxon>
        <taxon>Actinomycetes</taxon>
        <taxon>Kitasatosporales</taxon>
        <taxon>Streptomycetaceae</taxon>
        <taxon>Streptomyces</taxon>
        <taxon>Streptomyces violaceusniger group</taxon>
    </lineage>
</organism>
<feature type="domain" description="NADH:flavin oxidoreductase/NADH oxidase N-terminal" evidence="4">
    <location>
        <begin position="4"/>
        <end position="346"/>
    </location>
</feature>
<dbReference type="SUPFAM" id="SSF51395">
    <property type="entry name" value="FMN-linked oxidoreductases"/>
    <property type="match status" value="1"/>
</dbReference>
<reference evidence="5 6" key="1">
    <citation type="submission" date="2020-02" db="EMBL/GenBank/DDBJ databases">
        <title>Streptomyces malaysiensis DSM14702 (JHCC583434, PFL_A843) Genome sequencing and assembly.</title>
        <authorList>
            <person name="Samborskyy M."/>
        </authorList>
    </citation>
    <scope>NUCLEOTIDE SEQUENCE [LARGE SCALE GENOMIC DNA]</scope>
    <source>
        <strain evidence="5 6">DSM 14702</strain>
    </source>
</reference>
<evidence type="ECO:0000256" key="2">
    <source>
        <dbReference type="ARBA" id="ARBA00005979"/>
    </source>
</evidence>
<evidence type="ECO:0000313" key="6">
    <source>
        <dbReference type="Proteomes" id="UP000536624"/>
    </source>
</evidence>
<proteinExistence type="inferred from homology"/>
<dbReference type="PANTHER" id="PTHR22893:SF91">
    <property type="entry name" value="NADPH DEHYDROGENASE 2-RELATED"/>
    <property type="match status" value="1"/>
</dbReference>
<gene>
    <name evidence="5" type="ORF">SMALB_0261</name>
</gene>
<dbReference type="Gene3D" id="3.20.20.70">
    <property type="entry name" value="Aldolase class I"/>
    <property type="match status" value="1"/>
</dbReference>
<dbReference type="InterPro" id="IPR013785">
    <property type="entry name" value="Aldolase_TIM"/>
</dbReference>
<dbReference type="RefSeq" id="WP_167499489.1">
    <property type="nucleotide sequence ID" value="NZ_JAALLH010000001.1"/>
</dbReference>
<dbReference type="CDD" id="cd02933">
    <property type="entry name" value="OYE_like_FMN"/>
    <property type="match status" value="1"/>
</dbReference>
<dbReference type="GO" id="GO:0016628">
    <property type="term" value="F:oxidoreductase activity, acting on the CH-CH group of donors, NAD or NADP as acceptor"/>
    <property type="evidence" value="ECO:0007669"/>
    <property type="project" value="UniProtKB-ARBA"/>
</dbReference>
<sequence length="374" mass="40495">MTQQLFDPFDLRGLKLPNRVVMAPMTRARALEEIPDDLTVRYYAQRASAGLIVSEGAPISREGTGYLFTPGLYTPEQVTGWQRVTDTVRSRGGRIFAQLWHAGRASHVSLQTDGSVPVSSVAKGSGDMAFAYQPDGTPGRVPASTPRALRTDEVGRVASDFATAAANADQAGFHGVELHAATQYLFEQFLNSQLNDRTDQYGGRTVADRIRFTLEVTDAVVEQIGASRVGIRLSPFSTVGNMPADDRTEETYQALADELADRELAYVHVHDTSGFAADDGSLRRRLHRLLRDMRARMAGTPFVLAGGMTWASANELIGSDVIDLAAFGQLYISNPDLVERLRTGTPLTPPDRATYFGGDATGYTDYPAATASGA</sequence>
<dbReference type="InterPro" id="IPR001155">
    <property type="entry name" value="OxRdtase_FMN_N"/>
</dbReference>
<dbReference type="FunFam" id="3.20.20.70:FF:000059">
    <property type="entry name" value="N-ethylmaleimide reductase, FMN-linked"/>
    <property type="match status" value="1"/>
</dbReference>
<dbReference type="AlphaFoldDB" id="A0A7X5WWL4"/>
<dbReference type="PANTHER" id="PTHR22893">
    <property type="entry name" value="NADH OXIDOREDUCTASE-RELATED"/>
    <property type="match status" value="1"/>
</dbReference>
<evidence type="ECO:0000259" key="4">
    <source>
        <dbReference type="Pfam" id="PF00724"/>
    </source>
</evidence>
<evidence type="ECO:0000256" key="1">
    <source>
        <dbReference type="ARBA" id="ARBA00001917"/>
    </source>
</evidence>
<dbReference type="Pfam" id="PF00724">
    <property type="entry name" value="Oxidored_FMN"/>
    <property type="match status" value="1"/>
</dbReference>